<dbReference type="CDD" id="cd00090">
    <property type="entry name" value="HTH_ARSR"/>
    <property type="match status" value="1"/>
</dbReference>
<comment type="caution">
    <text evidence="5">The sequence shown here is derived from an EMBL/GenBank/DDBJ whole genome shotgun (WGS) entry which is preliminary data.</text>
</comment>
<dbReference type="Gene3D" id="1.10.10.10">
    <property type="entry name" value="Winged helix-like DNA-binding domain superfamily/Winged helix DNA-binding domain"/>
    <property type="match status" value="1"/>
</dbReference>
<dbReference type="InterPro" id="IPR001845">
    <property type="entry name" value="HTH_ArsR_DNA-bd_dom"/>
</dbReference>
<dbReference type="InterPro" id="IPR051011">
    <property type="entry name" value="Metal_resp_trans_reg"/>
</dbReference>
<dbReference type="PANTHER" id="PTHR43132:SF2">
    <property type="entry name" value="ARSENICAL RESISTANCE OPERON REPRESSOR ARSR-RELATED"/>
    <property type="match status" value="1"/>
</dbReference>
<sequence>MDNNFKKYEESAELLKAISHPVRLCIIRGLIEKGACNVTTMQGCLGIPQPTVSRHLQILKGLGIIEGERNGLEINYRISNQKIVRLIHILLNDEEQ</sequence>
<protein>
    <submittedName>
        <fullName evidence="5">HTH-type transcriptional repressor SmtB</fullName>
    </submittedName>
</protein>
<keyword evidence="1" id="KW-0805">Transcription regulation</keyword>
<organism evidence="5">
    <name type="scientific">bioreactor metagenome</name>
    <dbReference type="NCBI Taxonomy" id="1076179"/>
    <lineage>
        <taxon>unclassified sequences</taxon>
        <taxon>metagenomes</taxon>
        <taxon>ecological metagenomes</taxon>
    </lineage>
</organism>
<proteinExistence type="predicted"/>
<evidence type="ECO:0000313" key="5">
    <source>
        <dbReference type="EMBL" id="MPM87155.1"/>
    </source>
</evidence>
<evidence type="ECO:0000256" key="3">
    <source>
        <dbReference type="ARBA" id="ARBA00023163"/>
    </source>
</evidence>
<name>A0A645DD78_9ZZZZ</name>
<dbReference type="InterPro" id="IPR011991">
    <property type="entry name" value="ArsR-like_HTH"/>
</dbReference>
<evidence type="ECO:0000256" key="1">
    <source>
        <dbReference type="ARBA" id="ARBA00023015"/>
    </source>
</evidence>
<dbReference type="EMBL" id="VSSQ01035041">
    <property type="protein sequence ID" value="MPM87155.1"/>
    <property type="molecule type" value="Genomic_DNA"/>
</dbReference>
<gene>
    <name evidence="5" type="primary">smtB_11</name>
    <name evidence="5" type="ORF">SDC9_134249</name>
</gene>
<evidence type="ECO:0000256" key="2">
    <source>
        <dbReference type="ARBA" id="ARBA00023125"/>
    </source>
</evidence>
<dbReference type="GO" id="GO:0003677">
    <property type="term" value="F:DNA binding"/>
    <property type="evidence" value="ECO:0007669"/>
    <property type="project" value="UniProtKB-KW"/>
</dbReference>
<dbReference type="InterPro" id="IPR036390">
    <property type="entry name" value="WH_DNA-bd_sf"/>
</dbReference>
<evidence type="ECO:0000259" key="4">
    <source>
        <dbReference type="PROSITE" id="PS50987"/>
    </source>
</evidence>
<reference evidence="5" key="1">
    <citation type="submission" date="2019-08" db="EMBL/GenBank/DDBJ databases">
        <authorList>
            <person name="Kucharzyk K."/>
            <person name="Murdoch R.W."/>
            <person name="Higgins S."/>
            <person name="Loffler F."/>
        </authorList>
    </citation>
    <scope>NUCLEOTIDE SEQUENCE</scope>
</reference>
<feature type="domain" description="HTH arsR-type" evidence="4">
    <location>
        <begin position="3"/>
        <end position="96"/>
    </location>
</feature>
<dbReference type="PRINTS" id="PR00778">
    <property type="entry name" value="HTHARSR"/>
</dbReference>
<dbReference type="PROSITE" id="PS50987">
    <property type="entry name" value="HTH_ARSR_2"/>
    <property type="match status" value="1"/>
</dbReference>
<accession>A0A645DD78</accession>
<keyword evidence="3" id="KW-0804">Transcription</keyword>
<dbReference type="InterPro" id="IPR036388">
    <property type="entry name" value="WH-like_DNA-bd_sf"/>
</dbReference>
<dbReference type="SUPFAM" id="SSF46785">
    <property type="entry name" value="Winged helix' DNA-binding domain"/>
    <property type="match status" value="1"/>
</dbReference>
<dbReference type="GO" id="GO:0003700">
    <property type="term" value="F:DNA-binding transcription factor activity"/>
    <property type="evidence" value="ECO:0007669"/>
    <property type="project" value="InterPro"/>
</dbReference>
<dbReference type="Pfam" id="PF12840">
    <property type="entry name" value="HTH_20"/>
    <property type="match status" value="1"/>
</dbReference>
<dbReference type="NCBIfam" id="NF033788">
    <property type="entry name" value="HTH_metalloreg"/>
    <property type="match status" value="1"/>
</dbReference>
<dbReference type="SMART" id="SM00418">
    <property type="entry name" value="HTH_ARSR"/>
    <property type="match status" value="1"/>
</dbReference>
<keyword evidence="2" id="KW-0238">DNA-binding</keyword>
<dbReference type="AlphaFoldDB" id="A0A645DD78"/>
<dbReference type="PANTHER" id="PTHR43132">
    <property type="entry name" value="ARSENICAL RESISTANCE OPERON REPRESSOR ARSR-RELATED"/>
    <property type="match status" value="1"/>
</dbReference>